<evidence type="ECO:0000313" key="2">
    <source>
        <dbReference type="Proteomes" id="UP000635885"/>
    </source>
</evidence>
<protein>
    <recommendedName>
        <fullName evidence="3">Addiction module component</fullName>
    </recommendedName>
</protein>
<dbReference type="Proteomes" id="UP000635885">
    <property type="component" value="Unassembled WGS sequence"/>
</dbReference>
<name>A0ABQ1MN67_9BACT</name>
<evidence type="ECO:0008006" key="3">
    <source>
        <dbReference type="Google" id="ProtNLM"/>
    </source>
</evidence>
<sequence length="80" mass="9378">MNTKEKFHLLIEGIENERELNSYYHLIQRLSLNTQGELLSGLSAQEKNELEISYQESEDPNQLIPQSEVEKQFSKWLKGL</sequence>
<evidence type="ECO:0000313" key="1">
    <source>
        <dbReference type="EMBL" id="GGC43623.1"/>
    </source>
</evidence>
<keyword evidence="2" id="KW-1185">Reference proteome</keyword>
<dbReference type="EMBL" id="BMFD01000007">
    <property type="protein sequence ID" value="GGC43623.1"/>
    <property type="molecule type" value="Genomic_DNA"/>
</dbReference>
<dbReference type="RefSeq" id="WP_188442932.1">
    <property type="nucleotide sequence ID" value="NZ_BMFD01000007.1"/>
</dbReference>
<proteinExistence type="predicted"/>
<gene>
    <name evidence="1" type="ORF">GCM10010993_22620</name>
</gene>
<accession>A0ABQ1MN67</accession>
<comment type="caution">
    <text evidence="1">The sequence shown here is derived from an EMBL/GenBank/DDBJ whole genome shotgun (WGS) entry which is preliminary data.</text>
</comment>
<organism evidence="1 2">
    <name type="scientific">Belliella aquatica</name>
    <dbReference type="NCBI Taxonomy" id="1323734"/>
    <lineage>
        <taxon>Bacteria</taxon>
        <taxon>Pseudomonadati</taxon>
        <taxon>Bacteroidota</taxon>
        <taxon>Cytophagia</taxon>
        <taxon>Cytophagales</taxon>
        <taxon>Cyclobacteriaceae</taxon>
        <taxon>Belliella</taxon>
    </lineage>
</organism>
<reference evidence="2" key="1">
    <citation type="journal article" date="2019" name="Int. J. Syst. Evol. Microbiol.">
        <title>The Global Catalogue of Microorganisms (GCM) 10K type strain sequencing project: providing services to taxonomists for standard genome sequencing and annotation.</title>
        <authorList>
            <consortium name="The Broad Institute Genomics Platform"/>
            <consortium name="The Broad Institute Genome Sequencing Center for Infectious Disease"/>
            <person name="Wu L."/>
            <person name="Ma J."/>
        </authorList>
    </citation>
    <scope>NUCLEOTIDE SEQUENCE [LARGE SCALE GENOMIC DNA]</scope>
    <source>
        <strain evidence="2">CGMCC 1.12479</strain>
    </source>
</reference>